<feature type="domain" description="Peptidase S12 Pab87-related C-terminal" evidence="4">
    <location>
        <begin position="415"/>
        <end position="519"/>
    </location>
</feature>
<feature type="region of interest" description="Disordered" evidence="2">
    <location>
        <begin position="519"/>
        <end position="546"/>
    </location>
</feature>
<gene>
    <name evidence="5" type="ORF">EJ05DRAFT_507198</name>
</gene>
<dbReference type="RefSeq" id="XP_033603990.1">
    <property type="nucleotide sequence ID" value="XM_033747891.1"/>
</dbReference>
<dbReference type="Gene3D" id="3.40.710.10">
    <property type="entry name" value="DD-peptidase/beta-lactamase superfamily"/>
    <property type="match status" value="1"/>
</dbReference>
<comment type="similarity">
    <text evidence="1">Belongs to the peptidase S12 family.</text>
</comment>
<evidence type="ECO:0000313" key="5">
    <source>
        <dbReference type="EMBL" id="KAF2761539.1"/>
    </source>
</evidence>
<dbReference type="EMBL" id="ML996566">
    <property type="protein sequence ID" value="KAF2761539.1"/>
    <property type="molecule type" value="Genomic_DNA"/>
</dbReference>
<dbReference type="PANTHER" id="PTHR46825">
    <property type="entry name" value="D-ALANYL-D-ALANINE-CARBOXYPEPTIDASE/ENDOPEPTIDASE AMPH"/>
    <property type="match status" value="1"/>
</dbReference>
<dbReference type="GeneID" id="54488945"/>
<dbReference type="InterPro" id="IPR050491">
    <property type="entry name" value="AmpC-like"/>
</dbReference>
<organism evidence="5 6">
    <name type="scientific">Pseudovirgaria hyperparasitica</name>
    <dbReference type="NCBI Taxonomy" id="470096"/>
    <lineage>
        <taxon>Eukaryota</taxon>
        <taxon>Fungi</taxon>
        <taxon>Dikarya</taxon>
        <taxon>Ascomycota</taxon>
        <taxon>Pezizomycotina</taxon>
        <taxon>Dothideomycetes</taxon>
        <taxon>Dothideomycetes incertae sedis</taxon>
        <taxon>Acrospermales</taxon>
        <taxon>Acrospermaceae</taxon>
        <taxon>Pseudovirgaria</taxon>
    </lineage>
</organism>
<evidence type="ECO:0000259" key="4">
    <source>
        <dbReference type="Pfam" id="PF11954"/>
    </source>
</evidence>
<protein>
    <submittedName>
        <fullName evidence="5">Beta-lactamase/transpeptidase-like protein</fullName>
    </submittedName>
</protein>
<reference evidence="5" key="1">
    <citation type="journal article" date="2020" name="Stud. Mycol.">
        <title>101 Dothideomycetes genomes: a test case for predicting lifestyles and emergence of pathogens.</title>
        <authorList>
            <person name="Haridas S."/>
            <person name="Albert R."/>
            <person name="Binder M."/>
            <person name="Bloem J."/>
            <person name="Labutti K."/>
            <person name="Salamov A."/>
            <person name="Andreopoulos B."/>
            <person name="Baker S."/>
            <person name="Barry K."/>
            <person name="Bills G."/>
            <person name="Bluhm B."/>
            <person name="Cannon C."/>
            <person name="Castanera R."/>
            <person name="Culley D."/>
            <person name="Daum C."/>
            <person name="Ezra D."/>
            <person name="Gonzalez J."/>
            <person name="Henrissat B."/>
            <person name="Kuo A."/>
            <person name="Liang C."/>
            <person name="Lipzen A."/>
            <person name="Lutzoni F."/>
            <person name="Magnuson J."/>
            <person name="Mondo S."/>
            <person name="Nolan M."/>
            <person name="Ohm R."/>
            <person name="Pangilinan J."/>
            <person name="Park H.-J."/>
            <person name="Ramirez L."/>
            <person name="Alfaro M."/>
            <person name="Sun H."/>
            <person name="Tritt A."/>
            <person name="Yoshinaga Y."/>
            <person name="Zwiers L.-H."/>
            <person name="Turgeon B."/>
            <person name="Goodwin S."/>
            <person name="Spatafora J."/>
            <person name="Crous P."/>
            <person name="Grigoriev I."/>
        </authorList>
    </citation>
    <scope>NUCLEOTIDE SEQUENCE</scope>
    <source>
        <strain evidence="5">CBS 121739</strain>
    </source>
</reference>
<evidence type="ECO:0000256" key="2">
    <source>
        <dbReference type="SAM" id="MobiDB-lite"/>
    </source>
</evidence>
<keyword evidence="6" id="KW-1185">Reference proteome</keyword>
<evidence type="ECO:0000313" key="6">
    <source>
        <dbReference type="Proteomes" id="UP000799437"/>
    </source>
</evidence>
<feature type="domain" description="Beta-lactamase-related" evidence="3">
    <location>
        <begin position="23"/>
        <end position="362"/>
    </location>
</feature>
<accession>A0A6A6WH46</accession>
<evidence type="ECO:0000256" key="1">
    <source>
        <dbReference type="ARBA" id="ARBA00038215"/>
    </source>
</evidence>
<dbReference type="Pfam" id="PF11954">
    <property type="entry name" value="DUF3471"/>
    <property type="match status" value="1"/>
</dbReference>
<dbReference type="Gene3D" id="2.40.128.600">
    <property type="match status" value="1"/>
</dbReference>
<name>A0A6A6WH46_9PEZI</name>
<dbReference type="Pfam" id="PF00144">
    <property type="entry name" value="Beta-lactamase"/>
    <property type="match status" value="1"/>
</dbReference>
<evidence type="ECO:0000259" key="3">
    <source>
        <dbReference type="Pfam" id="PF00144"/>
    </source>
</evidence>
<dbReference type="InterPro" id="IPR021860">
    <property type="entry name" value="Peptidase_S12_Pab87-rel_C"/>
</dbReference>
<dbReference type="Proteomes" id="UP000799437">
    <property type="component" value="Unassembled WGS sequence"/>
</dbReference>
<dbReference type="OrthoDB" id="5946976at2759"/>
<dbReference type="AlphaFoldDB" id="A0A6A6WH46"/>
<dbReference type="SUPFAM" id="SSF56601">
    <property type="entry name" value="beta-lactamase/transpeptidase-like"/>
    <property type="match status" value="1"/>
</dbReference>
<proteinExistence type="inferred from homology"/>
<dbReference type="PANTHER" id="PTHR46825:SF14">
    <property type="entry name" value="BETA-LACTAMASE-RELATED DOMAIN-CONTAINING PROTEIN"/>
    <property type="match status" value="1"/>
</dbReference>
<sequence length="546" mass="60690">MTALKERLDRIVPSIERICDVSGIAGLSLGIISRGQIVTTIHHGYKNIDNKAKPDDDTAYGIGSLTKGFTAATLASLVDEGAVTWDTSIKSIIPDFRTTSAEVTERLTVKDALAHRMGLTRSNQLWHGKDNHILIEKSHVIKHFTTMRNTQPFRSKMHYNNWGYALAGAVVEKLTEQDWGTAVTDRVLRPFGLSKTYTRPHESADFASPYAALDDRTCVPLEPFKVKAGTLMDSSQGLWSTVTDMLQWCSKLLRANEQQNNKQDVDNESMIQLTEIFSPQIKISDDEKGPFYGLGWALTDLPSPMGALGCNPGLISHMPTVGKSSKERIIYSQGSLAGYTANLILVPGQDVGIAVLTNSIALNDGADWVAQAVLEAVLDEQQPNDFVQAATTSAQSMVDKFPQMEKRLRESQHSDAPPKRLTEYTGVYRNDIKDFCIGIREDGSHNALALYFQDKDSQRWPLKHYQADEFTWLMSHDEAVRHARFPYPPEKIFKFGFESSNGQISGLWWTHDLDSEPEFFQKTSGPRDAGVGSSSVGYEPASLTPR</sequence>
<dbReference type="InterPro" id="IPR012338">
    <property type="entry name" value="Beta-lactam/transpept-like"/>
</dbReference>
<dbReference type="InterPro" id="IPR001466">
    <property type="entry name" value="Beta-lactam-related"/>
</dbReference>